<sequence>MNKKLLLIALAFGNLFLANSQNDCASALTASAGITTVGTINGTLVDVCGDTSDSDAAEWYVYSPTISGLVTITSNLPQNDGITNNDDTWINLYTGTCGALTCVAYNDDISSNYLSSLTFVVQPGETYYIEWTNEYYDLGFDFEIIETPVTCPGTVTPPFTEDFTTTGIAYVCWESLDEDGDGYNWEEADYDLDDDNIPDGNPCIKSASYDNDSSNALNPDNWIISYPIDLTAISSGTAIELSWLARGIDADYADENYSVYVATSNTTTDLLASPTSFTEIIGQNGGDGVFVPRTLDISSFYGQTIYVAFRHYNSYDEYELNIDDVAVTTALSATSFATNELTIFPNPVLDVLTVSSDSAVINTVKIADINGRTVKQVAGNDTNTKINVSDLNAGIYMITIESDNGATVQKFVKQ</sequence>
<reference evidence="6" key="1">
    <citation type="submission" date="2019-05" db="EMBL/GenBank/DDBJ databases">
        <title>Flavobacterium profundi sp. nov., isolated from a deep-sea seamount.</title>
        <authorList>
            <person name="Zhang D.-C."/>
        </authorList>
    </citation>
    <scope>NUCLEOTIDE SEQUENCE [LARGE SCALE GENOMIC DNA]</scope>
    <source>
        <strain evidence="6">EC11</strain>
    </source>
</reference>
<dbReference type="Pfam" id="PF07675">
    <property type="entry name" value="Cleaved_Adhesin"/>
    <property type="match status" value="1"/>
</dbReference>
<keyword evidence="1 2" id="KW-0732">Signal</keyword>
<dbReference type="NCBIfam" id="NF038128">
    <property type="entry name" value="choice_anch_J"/>
    <property type="match status" value="1"/>
</dbReference>
<keyword evidence="6" id="KW-1185">Reference proteome</keyword>
<feature type="signal peptide" evidence="2">
    <location>
        <begin position="1"/>
        <end position="20"/>
    </location>
</feature>
<dbReference type="Pfam" id="PF18962">
    <property type="entry name" value="Por_Secre_tail"/>
    <property type="match status" value="1"/>
</dbReference>
<evidence type="ECO:0000256" key="2">
    <source>
        <dbReference type="SAM" id="SignalP"/>
    </source>
</evidence>
<accession>A0ABX0IYS6</accession>
<reference evidence="5 6" key="2">
    <citation type="submission" date="2019-05" db="EMBL/GenBank/DDBJ databases">
        <authorList>
            <person name="Lianzixin W."/>
        </authorList>
    </citation>
    <scope>NUCLEOTIDE SEQUENCE [LARGE SCALE GENOMIC DNA]</scope>
    <source>
        <strain evidence="5 6">EC11</strain>
    </source>
</reference>
<dbReference type="Proteomes" id="UP000817854">
    <property type="component" value="Unassembled WGS sequence"/>
</dbReference>
<dbReference type="EMBL" id="VEVQ02000017">
    <property type="protein sequence ID" value="NHN27718.1"/>
    <property type="molecule type" value="Genomic_DNA"/>
</dbReference>
<proteinExistence type="predicted"/>
<dbReference type="InterPro" id="IPR011628">
    <property type="entry name" value="Cleaved_adhesin"/>
</dbReference>
<protein>
    <submittedName>
        <fullName evidence="5">T9SS type A sorting domain-containing protein</fullName>
    </submittedName>
</protein>
<feature type="domain" description="Secretion system C-terminal sorting" evidence="4">
    <location>
        <begin position="343"/>
        <end position="412"/>
    </location>
</feature>
<evidence type="ECO:0000313" key="5">
    <source>
        <dbReference type="EMBL" id="NHN27718.1"/>
    </source>
</evidence>
<evidence type="ECO:0000259" key="4">
    <source>
        <dbReference type="Pfam" id="PF18962"/>
    </source>
</evidence>
<comment type="caution">
    <text evidence="5">The sequence shown here is derived from an EMBL/GenBank/DDBJ whole genome shotgun (WGS) entry which is preliminary data.</text>
</comment>
<dbReference type="Gene3D" id="2.60.120.200">
    <property type="match status" value="1"/>
</dbReference>
<feature type="chain" id="PRO_5045066915" evidence="2">
    <location>
        <begin position="21"/>
        <end position="414"/>
    </location>
</feature>
<organism evidence="5 6">
    <name type="scientific">Flavobacterium jejuense</name>
    <dbReference type="NCBI Taxonomy" id="1544455"/>
    <lineage>
        <taxon>Bacteria</taxon>
        <taxon>Pseudomonadati</taxon>
        <taxon>Bacteroidota</taxon>
        <taxon>Flavobacteriia</taxon>
        <taxon>Flavobacteriales</taxon>
        <taxon>Flavobacteriaceae</taxon>
        <taxon>Flavobacterium</taxon>
    </lineage>
</organism>
<evidence type="ECO:0000256" key="1">
    <source>
        <dbReference type="ARBA" id="ARBA00022729"/>
    </source>
</evidence>
<evidence type="ECO:0000313" key="6">
    <source>
        <dbReference type="Proteomes" id="UP000817854"/>
    </source>
</evidence>
<reference evidence="5 6" key="3">
    <citation type="submission" date="2020-02" db="EMBL/GenBank/DDBJ databases">
        <title>Flavobacterium profundi sp. nov., isolated from a deep-sea seamount.</title>
        <authorList>
            <person name="Zhang D.-C."/>
        </authorList>
    </citation>
    <scope>NUCLEOTIDE SEQUENCE [LARGE SCALE GENOMIC DNA]</scope>
    <source>
        <strain evidence="5 6">EC11</strain>
    </source>
</reference>
<evidence type="ECO:0000259" key="3">
    <source>
        <dbReference type="Pfam" id="PF07675"/>
    </source>
</evidence>
<dbReference type="NCBIfam" id="TIGR04183">
    <property type="entry name" value="Por_Secre_tail"/>
    <property type="match status" value="1"/>
</dbReference>
<gene>
    <name evidence="5" type="ORF">FIA58_018710</name>
</gene>
<name>A0ABX0IYS6_9FLAO</name>
<dbReference type="InterPro" id="IPR026444">
    <property type="entry name" value="Secre_tail"/>
</dbReference>
<dbReference type="RefSeq" id="WP_140964228.1">
    <property type="nucleotide sequence ID" value="NZ_VEVQ02000017.1"/>
</dbReference>
<feature type="domain" description="Cleaved adhesin" evidence="3">
    <location>
        <begin position="165"/>
        <end position="327"/>
    </location>
</feature>